<name>A0AAE1ZBL5_SCHME</name>
<sequence length="89" mass="10495">MQPMKLFNLLRRENVITLCTLRLASTTKSPTPRNLDNQTQKSIERVKDDKKSQAETVYKVPEYYEHKTFCFYDSEIQLKGFRLPQPNPS</sequence>
<dbReference type="Pfam" id="PF15880">
    <property type="entry name" value="NDUFV3"/>
    <property type="match status" value="1"/>
</dbReference>
<feature type="compositionally biased region" description="Polar residues" evidence="1">
    <location>
        <begin position="27"/>
        <end position="41"/>
    </location>
</feature>
<evidence type="ECO:0000256" key="1">
    <source>
        <dbReference type="SAM" id="MobiDB-lite"/>
    </source>
</evidence>
<dbReference type="InterPro" id="IPR026193">
    <property type="entry name" value="NDUFV3"/>
</dbReference>
<keyword evidence="3" id="KW-1185">Reference proteome</keyword>
<gene>
    <name evidence="2" type="ORF">MN116_006435</name>
</gene>
<evidence type="ECO:0000313" key="2">
    <source>
        <dbReference type="EMBL" id="KAK4470928.1"/>
    </source>
</evidence>
<protein>
    <recommendedName>
        <fullName evidence="4">Complex I-9kD</fullName>
    </recommendedName>
</protein>
<reference evidence="2" key="2">
    <citation type="journal article" date="2023" name="Infect Dis Poverty">
        <title>Chromosome-scale genome of the human blood fluke Schistosoma mekongi and its implications for public health.</title>
        <authorList>
            <person name="Zhou M."/>
            <person name="Xu L."/>
            <person name="Xu D."/>
            <person name="Chen W."/>
            <person name="Khan J."/>
            <person name="Hu Y."/>
            <person name="Huang H."/>
            <person name="Wei H."/>
            <person name="Zhang Y."/>
            <person name="Chusongsang P."/>
            <person name="Tanasarnprasert K."/>
            <person name="Hu X."/>
            <person name="Limpanont Y."/>
            <person name="Lv Z."/>
        </authorList>
    </citation>
    <scope>NUCLEOTIDE SEQUENCE</scope>
    <source>
        <strain evidence="2">LV_2022a</strain>
    </source>
</reference>
<evidence type="ECO:0000313" key="3">
    <source>
        <dbReference type="Proteomes" id="UP001292079"/>
    </source>
</evidence>
<feature type="region of interest" description="Disordered" evidence="1">
    <location>
        <begin position="27"/>
        <end position="48"/>
    </location>
</feature>
<dbReference type="EMBL" id="JALJAT010000004">
    <property type="protein sequence ID" value="KAK4470928.1"/>
    <property type="molecule type" value="Genomic_DNA"/>
</dbReference>
<evidence type="ECO:0008006" key="4">
    <source>
        <dbReference type="Google" id="ProtNLM"/>
    </source>
</evidence>
<dbReference type="Proteomes" id="UP001292079">
    <property type="component" value="Unassembled WGS sequence"/>
</dbReference>
<accession>A0AAE1ZBL5</accession>
<organism evidence="2 3">
    <name type="scientific">Schistosoma mekongi</name>
    <name type="common">Parasitic worm</name>
    <dbReference type="NCBI Taxonomy" id="38744"/>
    <lineage>
        <taxon>Eukaryota</taxon>
        <taxon>Metazoa</taxon>
        <taxon>Spiralia</taxon>
        <taxon>Lophotrochozoa</taxon>
        <taxon>Platyhelminthes</taxon>
        <taxon>Trematoda</taxon>
        <taxon>Digenea</taxon>
        <taxon>Strigeidida</taxon>
        <taxon>Schistosomatoidea</taxon>
        <taxon>Schistosomatidae</taxon>
        <taxon>Schistosoma</taxon>
    </lineage>
</organism>
<dbReference type="AlphaFoldDB" id="A0AAE1ZBL5"/>
<dbReference type="GO" id="GO:0045271">
    <property type="term" value="C:respiratory chain complex I"/>
    <property type="evidence" value="ECO:0007669"/>
    <property type="project" value="InterPro"/>
</dbReference>
<dbReference type="GO" id="GO:0005739">
    <property type="term" value="C:mitochondrion"/>
    <property type="evidence" value="ECO:0007669"/>
    <property type="project" value="InterPro"/>
</dbReference>
<proteinExistence type="predicted"/>
<comment type="caution">
    <text evidence="2">The sequence shown here is derived from an EMBL/GenBank/DDBJ whole genome shotgun (WGS) entry which is preliminary data.</text>
</comment>
<reference evidence="2" key="1">
    <citation type="submission" date="2022-04" db="EMBL/GenBank/DDBJ databases">
        <authorList>
            <person name="Xu L."/>
            <person name="Lv Z."/>
        </authorList>
    </citation>
    <scope>NUCLEOTIDE SEQUENCE</scope>
    <source>
        <strain evidence="2">LV_2022a</strain>
    </source>
</reference>